<dbReference type="AlphaFoldDB" id="A0A0M4D8S1"/>
<dbReference type="InterPro" id="IPR028974">
    <property type="entry name" value="TSP_type-3_rpt"/>
</dbReference>
<dbReference type="PROSITE" id="PS51123">
    <property type="entry name" value="OMPA_2"/>
    <property type="match status" value="1"/>
</dbReference>
<evidence type="ECO:0000256" key="5">
    <source>
        <dbReference type="ARBA" id="ARBA00022729"/>
    </source>
</evidence>
<comment type="subcellular location">
    <subcellularLocation>
        <location evidence="1">Cell outer membrane</location>
        <topology evidence="1">Multi-pass membrane protein</topology>
    </subcellularLocation>
</comment>
<dbReference type="GO" id="GO:0005509">
    <property type="term" value="F:calcium ion binding"/>
    <property type="evidence" value="ECO:0007669"/>
    <property type="project" value="InterPro"/>
</dbReference>
<keyword evidence="8 9" id="KW-0472">Membrane</keyword>
<keyword evidence="13" id="KW-1185">Reference proteome</keyword>
<evidence type="ECO:0000313" key="12">
    <source>
        <dbReference type="EMBL" id="ALC16180.1"/>
    </source>
</evidence>
<dbReference type="PATRIC" id="fig|1603606.3.peg.1528"/>
<reference evidence="12 13" key="1">
    <citation type="submission" date="2015-07" db="EMBL/GenBank/DDBJ databases">
        <title>Isolation and Genomic Characterization of a Novel Halophilic Metal-Reducing Deltaproteobacterium from the Deep Subsurface.</title>
        <authorList>
            <person name="Badalamenti J.P."/>
            <person name="Summers Z.M."/>
            <person name="Gralnick J.A."/>
            <person name="Bond D.R."/>
        </authorList>
    </citation>
    <scope>NUCLEOTIDE SEQUENCE [LARGE SCALE GENOMIC DNA]</scope>
    <source>
        <strain evidence="12 13">WTL</strain>
    </source>
</reference>
<dbReference type="SUPFAM" id="SSF56925">
    <property type="entry name" value="OMPA-like"/>
    <property type="match status" value="1"/>
</dbReference>
<dbReference type="Pfam" id="PF02412">
    <property type="entry name" value="TSP_3"/>
    <property type="match status" value="4"/>
</dbReference>
<evidence type="ECO:0000313" key="13">
    <source>
        <dbReference type="Proteomes" id="UP000057158"/>
    </source>
</evidence>
<dbReference type="RefSeq" id="WP_198300378.1">
    <property type="nucleotide sequence ID" value="NZ_CP010802.1"/>
</dbReference>
<organism evidence="12 13">
    <name type="scientific">Desulfuromonas soudanensis</name>
    <dbReference type="NCBI Taxonomy" id="1603606"/>
    <lineage>
        <taxon>Bacteria</taxon>
        <taxon>Pseudomonadati</taxon>
        <taxon>Thermodesulfobacteriota</taxon>
        <taxon>Desulfuromonadia</taxon>
        <taxon>Desulfuromonadales</taxon>
        <taxon>Desulfuromonadaceae</taxon>
        <taxon>Desulfuromonas</taxon>
    </lineage>
</organism>
<keyword evidence="7" id="KW-0626">Porin</keyword>
<dbReference type="GO" id="GO:0007155">
    <property type="term" value="P:cell adhesion"/>
    <property type="evidence" value="ECO:0007669"/>
    <property type="project" value="InterPro"/>
</dbReference>
<gene>
    <name evidence="12" type="ORF">DSOUD_1400</name>
</gene>
<dbReference type="GO" id="GO:0015288">
    <property type="term" value="F:porin activity"/>
    <property type="evidence" value="ECO:0007669"/>
    <property type="project" value="UniProtKB-KW"/>
</dbReference>
<dbReference type="InterPro" id="IPR006665">
    <property type="entry name" value="OmpA-like"/>
</dbReference>
<proteinExistence type="predicted"/>
<dbReference type="InterPro" id="IPR050330">
    <property type="entry name" value="Bact_OuterMem_StrucFunc"/>
</dbReference>
<dbReference type="InterPro" id="IPR003367">
    <property type="entry name" value="Thrombospondin_3-like_rpt"/>
</dbReference>
<dbReference type="PANTHER" id="PTHR30329">
    <property type="entry name" value="STATOR ELEMENT OF FLAGELLAR MOTOR COMPLEX"/>
    <property type="match status" value="1"/>
</dbReference>
<evidence type="ECO:0000256" key="6">
    <source>
        <dbReference type="ARBA" id="ARBA00023065"/>
    </source>
</evidence>
<sequence length="461" mass="49002">MRRLVLLLAVLCAATPLSSARAEVTPGAVTVTPFAGSYVFDQRENLEKEPVYGLGLSYSFTEHWAAEGVLSLIRTRPEEIDLDIEVVSTRLDLLYHFTPAAPATFYFAAGIGGMVFNPEVGDSDRDLLFNYGLGLKAFLFPNVALRFDARHILTADNERFSGDKNQNFSFTGGLAFQSGGAKAPPAPQDQDRDGIIDPLDRCADTAAGVAVDADGCPRDTDSDGVSDDLDLCAGTPSGIAVDEHGCPLDSDSDGVSDDRDRCPGTPEGTVVDLNGCPEEPILDADNDGVADDLDQCPGTPAAAPVDPLGCPRDSDGDGVADFADRCADTPAGVAVTANGCEAVEVVEEVAPLNLNIPFQPGKETFAPRSGATLAQAAEYIKDHPGTKIIIEGHTDSVGRMPDNQRLSLKRAEAVRRYLIDKEGIAPERLEARGLGEIEPIADNATPEGRKLNRRVVIRIEP</sequence>
<accession>A0A0M4D8S1</accession>
<dbReference type="Proteomes" id="UP000057158">
    <property type="component" value="Chromosome"/>
</dbReference>
<keyword evidence="4" id="KW-0812">Transmembrane</keyword>
<evidence type="ECO:0000256" key="9">
    <source>
        <dbReference type="PROSITE-ProRule" id="PRU00473"/>
    </source>
</evidence>
<dbReference type="SUPFAM" id="SSF103647">
    <property type="entry name" value="TSP type-3 repeat"/>
    <property type="match status" value="2"/>
</dbReference>
<dbReference type="PRINTS" id="PR01021">
    <property type="entry name" value="OMPADOMAIN"/>
</dbReference>
<evidence type="ECO:0000256" key="8">
    <source>
        <dbReference type="ARBA" id="ARBA00023136"/>
    </source>
</evidence>
<dbReference type="PANTHER" id="PTHR30329:SF20">
    <property type="entry name" value="EXPORTED PROTEIN"/>
    <property type="match status" value="1"/>
</dbReference>
<keyword evidence="3" id="KW-1134">Transmembrane beta strand</keyword>
<dbReference type="GO" id="GO:0046930">
    <property type="term" value="C:pore complex"/>
    <property type="evidence" value="ECO:0007669"/>
    <property type="project" value="UniProtKB-KW"/>
</dbReference>
<dbReference type="Pfam" id="PF00691">
    <property type="entry name" value="OmpA"/>
    <property type="match status" value="1"/>
</dbReference>
<evidence type="ECO:0000256" key="4">
    <source>
        <dbReference type="ARBA" id="ARBA00022692"/>
    </source>
</evidence>
<dbReference type="CDD" id="cd07185">
    <property type="entry name" value="OmpA_C-like"/>
    <property type="match status" value="1"/>
</dbReference>
<keyword evidence="5 10" id="KW-0732">Signal</keyword>
<dbReference type="GO" id="GO:0009279">
    <property type="term" value="C:cell outer membrane"/>
    <property type="evidence" value="ECO:0007669"/>
    <property type="project" value="UniProtKB-SubCell"/>
</dbReference>
<dbReference type="InterPro" id="IPR027385">
    <property type="entry name" value="Beta-barrel_OMP"/>
</dbReference>
<name>A0A0M4D8S1_9BACT</name>
<dbReference type="STRING" id="1603606.DSOUD_1400"/>
<dbReference type="SUPFAM" id="SSF103088">
    <property type="entry name" value="OmpA-like"/>
    <property type="match status" value="1"/>
</dbReference>
<evidence type="ECO:0000256" key="7">
    <source>
        <dbReference type="ARBA" id="ARBA00023114"/>
    </source>
</evidence>
<evidence type="ECO:0000256" key="1">
    <source>
        <dbReference type="ARBA" id="ARBA00004571"/>
    </source>
</evidence>
<evidence type="ECO:0000256" key="2">
    <source>
        <dbReference type="ARBA" id="ARBA00022448"/>
    </source>
</evidence>
<feature type="signal peptide" evidence="10">
    <location>
        <begin position="1"/>
        <end position="22"/>
    </location>
</feature>
<dbReference type="Gene3D" id="2.40.160.20">
    <property type="match status" value="1"/>
</dbReference>
<dbReference type="GO" id="GO:0006811">
    <property type="term" value="P:monoatomic ion transport"/>
    <property type="evidence" value="ECO:0007669"/>
    <property type="project" value="UniProtKB-KW"/>
</dbReference>
<dbReference type="InterPro" id="IPR006664">
    <property type="entry name" value="OMP_bac"/>
</dbReference>
<evidence type="ECO:0000256" key="3">
    <source>
        <dbReference type="ARBA" id="ARBA00022452"/>
    </source>
</evidence>
<dbReference type="Gene3D" id="4.10.1080.10">
    <property type="entry name" value="TSP type-3 repeat"/>
    <property type="match status" value="1"/>
</dbReference>
<keyword evidence="2" id="KW-0813">Transport</keyword>
<keyword evidence="6" id="KW-0406">Ion transport</keyword>
<feature type="domain" description="OmpA-like" evidence="11">
    <location>
        <begin position="345"/>
        <end position="461"/>
    </location>
</feature>
<dbReference type="InterPro" id="IPR011250">
    <property type="entry name" value="OMP/PagP_B-barrel"/>
</dbReference>
<feature type="chain" id="PRO_5005792232" evidence="10">
    <location>
        <begin position="23"/>
        <end position="461"/>
    </location>
</feature>
<dbReference type="KEGG" id="des:DSOUD_1400"/>
<dbReference type="InterPro" id="IPR036737">
    <property type="entry name" value="OmpA-like_sf"/>
</dbReference>
<dbReference type="Pfam" id="PF13505">
    <property type="entry name" value="OMP_b-brl"/>
    <property type="match status" value="1"/>
</dbReference>
<evidence type="ECO:0000259" key="11">
    <source>
        <dbReference type="PROSITE" id="PS51123"/>
    </source>
</evidence>
<protein>
    <submittedName>
        <fullName evidence="12">Outer membrane protein OmpA/peptidoglycan-associated (Lipo)protein</fullName>
    </submittedName>
</protein>
<evidence type="ECO:0000256" key="10">
    <source>
        <dbReference type="SAM" id="SignalP"/>
    </source>
</evidence>
<dbReference type="Gene3D" id="3.30.1330.60">
    <property type="entry name" value="OmpA-like domain"/>
    <property type="match status" value="1"/>
</dbReference>
<dbReference type="EMBL" id="CP010802">
    <property type="protein sequence ID" value="ALC16180.1"/>
    <property type="molecule type" value="Genomic_DNA"/>
</dbReference>